<reference evidence="4 5" key="1">
    <citation type="submission" date="2020-08" db="EMBL/GenBank/DDBJ databases">
        <title>Genomic Encyclopedia of Type Strains, Phase IV (KMG-IV): sequencing the most valuable type-strain genomes for metagenomic binning, comparative biology and taxonomic classification.</title>
        <authorList>
            <person name="Goeker M."/>
        </authorList>
    </citation>
    <scope>NUCLEOTIDE SEQUENCE [LARGE SCALE GENOMIC DNA]</scope>
    <source>
        <strain evidence="4 5">DSM 23562</strain>
    </source>
</reference>
<dbReference type="InterPro" id="IPR052042">
    <property type="entry name" value="Tail_sheath_structural"/>
</dbReference>
<evidence type="ECO:0008006" key="6">
    <source>
        <dbReference type="Google" id="ProtNLM"/>
    </source>
</evidence>
<organism evidence="4 5">
    <name type="scientific">Armatimonas rosea</name>
    <dbReference type="NCBI Taxonomy" id="685828"/>
    <lineage>
        <taxon>Bacteria</taxon>
        <taxon>Bacillati</taxon>
        <taxon>Armatimonadota</taxon>
        <taxon>Armatimonadia</taxon>
        <taxon>Armatimonadales</taxon>
        <taxon>Armatimonadaceae</taxon>
        <taxon>Armatimonas</taxon>
    </lineage>
</organism>
<comment type="caution">
    <text evidence="4">The sequence shown here is derived from an EMBL/GenBank/DDBJ whole genome shotgun (WGS) entry which is preliminary data.</text>
</comment>
<dbReference type="Pfam" id="PF17482">
    <property type="entry name" value="Phage_sheath_1C"/>
    <property type="match status" value="1"/>
</dbReference>
<dbReference type="Gene3D" id="3.40.50.11780">
    <property type="match status" value="1"/>
</dbReference>
<proteinExistence type="inferred from homology"/>
<dbReference type="PANTHER" id="PTHR35861:SF1">
    <property type="entry name" value="PHAGE TAIL SHEATH PROTEIN"/>
    <property type="match status" value="1"/>
</dbReference>
<dbReference type="Proteomes" id="UP000520814">
    <property type="component" value="Unassembled WGS sequence"/>
</dbReference>
<dbReference type="InterPro" id="IPR035089">
    <property type="entry name" value="Phage_sheath_subtilisin"/>
</dbReference>
<evidence type="ECO:0000313" key="4">
    <source>
        <dbReference type="EMBL" id="MBB6049864.1"/>
    </source>
</evidence>
<evidence type="ECO:0000313" key="5">
    <source>
        <dbReference type="Proteomes" id="UP000520814"/>
    </source>
</evidence>
<dbReference type="EMBL" id="JACHGW010000002">
    <property type="protein sequence ID" value="MBB6049864.1"/>
    <property type="molecule type" value="Genomic_DNA"/>
</dbReference>
<evidence type="ECO:0000259" key="3">
    <source>
        <dbReference type="Pfam" id="PF17482"/>
    </source>
</evidence>
<keyword evidence="5" id="KW-1185">Reference proteome</keyword>
<dbReference type="AlphaFoldDB" id="A0A7W9W4X5"/>
<accession>A0A7W9W4X5</accession>
<dbReference type="Pfam" id="PF04984">
    <property type="entry name" value="Phage_sheath_1"/>
    <property type="match status" value="1"/>
</dbReference>
<gene>
    <name evidence="4" type="ORF">HNQ39_001655</name>
</gene>
<evidence type="ECO:0000259" key="2">
    <source>
        <dbReference type="Pfam" id="PF04984"/>
    </source>
</evidence>
<dbReference type="PANTHER" id="PTHR35861">
    <property type="match status" value="1"/>
</dbReference>
<dbReference type="InterPro" id="IPR020287">
    <property type="entry name" value="Tail_sheath_C"/>
</dbReference>
<dbReference type="RefSeq" id="WP_184193737.1">
    <property type="nucleotide sequence ID" value="NZ_JACHGW010000002.1"/>
</dbReference>
<name>A0A7W9W4X5_ARMRO</name>
<evidence type="ECO:0000256" key="1">
    <source>
        <dbReference type="ARBA" id="ARBA00008005"/>
    </source>
</evidence>
<feature type="domain" description="Tail sheath protein C-terminal" evidence="3">
    <location>
        <begin position="244"/>
        <end position="352"/>
    </location>
</feature>
<feature type="domain" description="Tail sheath protein subtilisin-like" evidence="2">
    <location>
        <begin position="103"/>
        <end position="242"/>
    </location>
</feature>
<sequence>MPFPPTISPVPTAIAAFIGHTAKGPTGFQCVTSLAEFQSLFGKGLLGSRLAASTLPGYLTESVALFFLNGGETAYIYSLGSRKVGSATPFLEALTALERLPEPTLLTFPDAVLLDTAPLESVQLAALAHCAKQRNRFCLLDVPAATSLPLRAPLTGDNLSYGALYGPWLKLASGETLPASGAVAGVCARVDRERGVWKAPANTEVRGIAGVTETYTEREVERVNALRVFAGKGVLVWGSRTLATSDNEWRYVPVRRLSLMVEESLRRGLAGLAFEPNDAKTWAQTRSLVESFLMGLWRQGALLGTKPEQAFFVKVGLGTTMTAQDVAAGRLVLEVGLAPARPAEFIILRLTLKTS</sequence>
<protein>
    <recommendedName>
        <fullName evidence="6">Phage tail sheath family protein</fullName>
    </recommendedName>
</protein>
<comment type="similarity">
    <text evidence="1">Belongs to the myoviridae tail sheath protein family.</text>
</comment>